<evidence type="ECO:0000313" key="1">
    <source>
        <dbReference type="EMBL" id="AAG02886.1"/>
    </source>
</evidence>
<keyword evidence="2" id="KW-1185">Reference proteome</keyword>
<protein>
    <submittedName>
        <fullName evidence="1">AMV180</fullName>
    </submittedName>
</protein>
<accession>Q9EMM1</accession>
<evidence type="ECO:0000313" key="2">
    <source>
        <dbReference type="Proteomes" id="UP000000872"/>
    </source>
</evidence>
<dbReference type="GeneID" id="1494770"/>
<proteinExistence type="predicted"/>
<dbReference type="Proteomes" id="UP000000872">
    <property type="component" value="Segment"/>
</dbReference>
<sequence>MEDILSKYELKYKLNEEYIFNEKKIKIIGDVVKIYFNYLNLTNIMEIDPKIEFYNISDDDKIFNENELYISEKCFFGIINKYNTENSKNFSKYINNIIMNTRENLINNFLNIVDDFKIKLMKMNKHNKNLKSTIKVQAKELIAREQKFHDHIRSIYNFIENINF</sequence>
<organismHost>
    <name type="scientific">Amsacta</name>
    <dbReference type="NCBI Taxonomy" id="340055"/>
</organismHost>
<organism evidence="1 2">
    <name type="scientific">Amsacta moorei entomopoxvirus</name>
    <name type="common">AmEPV</name>
    <dbReference type="NCBI Taxonomy" id="28321"/>
    <lineage>
        <taxon>Viruses</taxon>
        <taxon>Varidnaviria</taxon>
        <taxon>Bamfordvirae</taxon>
        <taxon>Nucleocytoviricota</taxon>
        <taxon>Pokkesviricetes</taxon>
        <taxon>Chitovirales</taxon>
        <taxon>Poxviridae</taxon>
        <taxon>Entomopoxvirinae</taxon>
        <taxon>Betaentomopoxvirus</taxon>
    </lineage>
</organism>
<gene>
    <name evidence="1" type="primary">AMV180</name>
</gene>
<reference evidence="1 2" key="1">
    <citation type="journal article" date="2000" name="Virology">
        <title>Complete genomic sequence of the Amsacta moorei entomopoxvirus: analysis and comparison with other poxviruses.</title>
        <authorList>
            <person name="Bawden A.L."/>
            <person name="Glassberg K.J."/>
            <person name="Diggans J."/>
            <person name="Shaw R."/>
            <person name="Farmerie W."/>
            <person name="Moyer R.W."/>
        </authorList>
    </citation>
    <scope>NUCLEOTIDE SEQUENCE [LARGE SCALE GENOMIC DNA]</scope>
</reference>
<dbReference type="KEGG" id="vg:1494770"/>
<name>Q9EMM1_AMEPV</name>
<dbReference type="EMBL" id="AF250284">
    <property type="protein sequence ID" value="AAG02886.1"/>
    <property type="molecule type" value="Genomic_DNA"/>
</dbReference>
<dbReference type="RefSeq" id="NP_064962.1">
    <property type="nucleotide sequence ID" value="NC_002520.1"/>
</dbReference>